<dbReference type="RefSeq" id="WP_011991465.1">
    <property type="nucleotide sequence ID" value="NC_009713.1"/>
</dbReference>
<dbReference type="Pfam" id="PF21983">
    <property type="entry name" value="NikA-like"/>
    <property type="match status" value="1"/>
</dbReference>
<dbReference type="OrthoDB" id="4289434at2"/>
<dbReference type="EMBL" id="CP000775">
    <property type="protein sequence ID" value="ABS50878.1"/>
    <property type="molecule type" value="Genomic_DNA"/>
</dbReference>
<reference evidence="2" key="1">
    <citation type="submission" date="2007-07" db="EMBL/GenBank/DDBJ databases">
        <title>Complete genome sequence of Campylobacter hominis ATCC BAA-381, a commensal isolated from the human gastrointestinal tract.</title>
        <authorList>
            <person name="Fouts D.E."/>
            <person name="Mongodin E.F."/>
            <person name="Puiu D."/>
            <person name="Sebastian Y."/>
            <person name="Miller W.G."/>
            <person name="Mandrell R.E."/>
            <person name="Nelson K.E."/>
        </authorList>
    </citation>
    <scope>NUCLEOTIDE SEQUENCE [LARGE SCALE GENOMIC DNA]</scope>
    <source>
        <strain evidence="2">ATCC BAA-381 / LMG 19568 / NCTC 13146 / CH001A</strain>
        <plasmid evidence="2">Plasmid pCH4</plasmid>
    </source>
</reference>
<geneLocation type="plasmid" evidence="1 2">
    <name>pCH4</name>
</geneLocation>
<dbReference type="AlphaFoldDB" id="A7HZD0"/>
<name>A7HZD0_CAMHC</name>
<sequence>MKSYKSIRKTIRFTDDEFSTIKEKMELGNYSNFTEFALHSMINKKPSKAKSINKEYLLELNRIGNNLNQLTRKLNKGDRLNNLSLSAIIDIRDSINSLKEKI</sequence>
<dbReference type="KEGG" id="cha:CHAB381_A0004"/>
<proteinExistence type="predicted"/>
<dbReference type="InterPro" id="IPR053842">
    <property type="entry name" value="NikA-like"/>
</dbReference>
<evidence type="ECO:0000313" key="1">
    <source>
        <dbReference type="EMBL" id="ABS50878.1"/>
    </source>
</evidence>
<dbReference type="HOGENOM" id="CLU_176841_0_0_7"/>
<keyword evidence="2" id="KW-1185">Reference proteome</keyword>
<evidence type="ECO:0000313" key="2">
    <source>
        <dbReference type="Proteomes" id="UP000002407"/>
    </source>
</evidence>
<protein>
    <submittedName>
        <fullName evidence="1">MobC</fullName>
    </submittedName>
</protein>
<keyword evidence="1" id="KW-0614">Plasmid</keyword>
<dbReference type="eggNOG" id="ENOG50319N6">
    <property type="taxonomic scope" value="Bacteria"/>
</dbReference>
<dbReference type="Proteomes" id="UP000002407">
    <property type="component" value="Plasmid pCH4"/>
</dbReference>
<accession>A7HZD0</accession>
<gene>
    <name evidence="1" type="ordered locus">CHAB381_A0004</name>
</gene>
<organism evidence="1 2">
    <name type="scientific">Campylobacter hominis (strain ATCC BAA-381 / DSM 21671 / CCUG 45161 / LMG 19568 / NCTC 13146 / CH001A)</name>
    <dbReference type="NCBI Taxonomy" id="360107"/>
    <lineage>
        <taxon>Bacteria</taxon>
        <taxon>Pseudomonadati</taxon>
        <taxon>Campylobacterota</taxon>
        <taxon>Epsilonproteobacteria</taxon>
        <taxon>Campylobacterales</taxon>
        <taxon>Campylobacteraceae</taxon>
        <taxon>Campylobacter</taxon>
    </lineage>
</organism>